<feature type="compositionally biased region" description="Basic and acidic residues" evidence="1">
    <location>
        <begin position="1"/>
        <end position="23"/>
    </location>
</feature>
<organism evidence="2 3">
    <name type="scientific">Bordetella genomosp. 5</name>
    <dbReference type="NCBI Taxonomy" id="1395608"/>
    <lineage>
        <taxon>Bacteria</taxon>
        <taxon>Pseudomonadati</taxon>
        <taxon>Pseudomonadota</taxon>
        <taxon>Betaproteobacteria</taxon>
        <taxon>Burkholderiales</taxon>
        <taxon>Alcaligenaceae</taxon>
        <taxon>Bordetella</taxon>
    </lineage>
</organism>
<dbReference type="EMBL" id="NEVP01000009">
    <property type="protein sequence ID" value="OZI49067.1"/>
    <property type="molecule type" value="Genomic_DNA"/>
</dbReference>
<accession>A0A261TIL0</accession>
<gene>
    <name evidence="2" type="ORF">CAL25_15720</name>
</gene>
<evidence type="ECO:0000313" key="3">
    <source>
        <dbReference type="Proteomes" id="UP000216913"/>
    </source>
</evidence>
<dbReference type="OrthoDB" id="8665970at2"/>
<comment type="caution">
    <text evidence="2">The sequence shown here is derived from an EMBL/GenBank/DDBJ whole genome shotgun (WGS) entry which is preliminary data.</text>
</comment>
<dbReference type="AlphaFoldDB" id="A0A261TIL0"/>
<dbReference type="Proteomes" id="UP000216913">
    <property type="component" value="Unassembled WGS sequence"/>
</dbReference>
<feature type="region of interest" description="Disordered" evidence="1">
    <location>
        <begin position="1"/>
        <end position="102"/>
    </location>
</feature>
<reference evidence="2 3" key="1">
    <citation type="submission" date="2017-05" db="EMBL/GenBank/DDBJ databases">
        <title>Complete and WGS of Bordetella genogroups.</title>
        <authorList>
            <person name="Spilker T."/>
            <person name="LiPuma J."/>
        </authorList>
    </citation>
    <scope>NUCLEOTIDE SEQUENCE [LARGE SCALE GENOMIC DNA]</scope>
    <source>
        <strain evidence="2 3">AU10456</strain>
    </source>
</reference>
<proteinExistence type="predicted"/>
<feature type="compositionally biased region" description="Basic and acidic residues" evidence="1">
    <location>
        <begin position="78"/>
        <end position="96"/>
    </location>
</feature>
<dbReference type="RefSeq" id="WP_094801544.1">
    <property type="nucleotide sequence ID" value="NZ_NEVP01000009.1"/>
</dbReference>
<protein>
    <submittedName>
        <fullName evidence="2">Uncharacterized protein</fullName>
    </submittedName>
</protein>
<name>A0A261TIL0_9BORD</name>
<evidence type="ECO:0000313" key="2">
    <source>
        <dbReference type="EMBL" id="OZI49067.1"/>
    </source>
</evidence>
<sequence length="102" mass="10936">MAHQPEGQREHLGAKIQELEAEGKVPTTAPDGSTSREIPVDPSADPAPDEATEGQPNRDPDSNSGYPAGGHRNPPGRDAYDRPRDAEQDQAEKIPSDRTMAP</sequence>
<keyword evidence="3" id="KW-1185">Reference proteome</keyword>
<evidence type="ECO:0000256" key="1">
    <source>
        <dbReference type="SAM" id="MobiDB-lite"/>
    </source>
</evidence>